<dbReference type="EMBL" id="CP061169">
    <property type="protein sequence ID" value="QPZ37315.1"/>
    <property type="molecule type" value="Genomic_DNA"/>
</dbReference>
<organism evidence="1 2">
    <name type="scientific">Paramicrobacterium chengjingii</name>
    <dbReference type="NCBI Taxonomy" id="2769067"/>
    <lineage>
        <taxon>Bacteria</taxon>
        <taxon>Bacillati</taxon>
        <taxon>Actinomycetota</taxon>
        <taxon>Actinomycetes</taxon>
        <taxon>Micrococcales</taxon>
        <taxon>Microbacteriaceae</taxon>
        <taxon>Paramicrobacterium</taxon>
    </lineage>
</organism>
<protein>
    <submittedName>
        <fullName evidence="1">DUF3499 family protein</fullName>
    </submittedName>
</protein>
<name>A0ABX6YFF0_9MICO</name>
<gene>
    <name evidence="1" type="ORF">HCR76_10705</name>
</gene>
<dbReference type="Proteomes" id="UP000662814">
    <property type="component" value="Chromosome"/>
</dbReference>
<proteinExistence type="predicted"/>
<dbReference type="Pfam" id="PF12005">
    <property type="entry name" value="DUF3499"/>
    <property type="match status" value="1"/>
</dbReference>
<dbReference type="RefSeq" id="WP_166992255.1">
    <property type="nucleotide sequence ID" value="NZ_CP061169.1"/>
</dbReference>
<reference evidence="1 2" key="1">
    <citation type="submission" date="2020-12" db="EMBL/GenBank/DDBJ databases">
        <title>Microbacterium sp. HY060.</title>
        <authorList>
            <person name="Zhou J."/>
        </authorList>
    </citation>
    <scope>NUCLEOTIDE SEQUENCE [LARGE SCALE GENOMIC DNA]</scope>
    <source>
        <strain evidence="1 2">HY60</strain>
    </source>
</reference>
<keyword evidence="2" id="KW-1185">Reference proteome</keyword>
<dbReference type="InterPro" id="IPR021888">
    <property type="entry name" value="DUF3499"/>
</dbReference>
<evidence type="ECO:0000313" key="2">
    <source>
        <dbReference type="Proteomes" id="UP000662814"/>
    </source>
</evidence>
<evidence type="ECO:0000313" key="1">
    <source>
        <dbReference type="EMBL" id="QPZ37315.1"/>
    </source>
</evidence>
<accession>A0ABX6YFF0</accession>
<sequence length="69" mass="7751">MDERICSRVGCSREAVSTLTYDYADQMAVLGPLGLSREPHSYDLCAIHTERLSTPQGWQIIRHVSQTEA</sequence>